<comment type="caution">
    <text evidence="1">The sequence shown here is derived from an EMBL/GenBank/DDBJ whole genome shotgun (WGS) entry which is preliminary data.</text>
</comment>
<proteinExistence type="predicted"/>
<dbReference type="Proteomes" id="UP001501521">
    <property type="component" value="Unassembled WGS sequence"/>
</dbReference>
<evidence type="ECO:0000313" key="2">
    <source>
        <dbReference type="Proteomes" id="UP001501521"/>
    </source>
</evidence>
<sequence length="237" mass="26297">MTAEDFDDDMLAPPIDGVAGGIGGVDDHDGHTDEWHPSHGFTDARMAVRVWVDEESRHVAKVHVSPRWREVLGANRSLEDAFQEAFFAASVRVDDGSSLIPDVLPEATPDPDSTLTWADLEAVQERVLVLTERQEALSSRPDDQIRWAHLEGEQTLARRGPVTVALSWSGLAESVRFERNWLLSATSEQIEAGVLSTCRSAHANYSPPVFVPGEHEELAEEFHRAQRDLLTIMAKDI</sequence>
<keyword evidence="2" id="KW-1185">Reference proteome</keyword>
<accession>A0ABP9FJN9</accession>
<evidence type="ECO:0000313" key="1">
    <source>
        <dbReference type="EMBL" id="GAA4905646.1"/>
    </source>
</evidence>
<organism evidence="1 2">
    <name type="scientific">Tessaracoccus lubricantis</name>
    <dbReference type="NCBI Taxonomy" id="545543"/>
    <lineage>
        <taxon>Bacteria</taxon>
        <taxon>Bacillati</taxon>
        <taxon>Actinomycetota</taxon>
        <taxon>Actinomycetes</taxon>
        <taxon>Propionibacteriales</taxon>
        <taxon>Propionibacteriaceae</taxon>
        <taxon>Tessaracoccus</taxon>
    </lineage>
</organism>
<dbReference type="RefSeq" id="WP_345583609.1">
    <property type="nucleotide sequence ID" value="NZ_BAABLV010000038.1"/>
</dbReference>
<name>A0ABP9FJN9_9ACTN</name>
<protein>
    <submittedName>
        <fullName evidence="1">Uncharacterized protein</fullName>
    </submittedName>
</protein>
<dbReference type="EMBL" id="BAABLV010000038">
    <property type="protein sequence ID" value="GAA4905646.1"/>
    <property type="molecule type" value="Genomic_DNA"/>
</dbReference>
<reference evidence="2" key="1">
    <citation type="journal article" date="2019" name="Int. J. Syst. Evol. Microbiol.">
        <title>The Global Catalogue of Microorganisms (GCM) 10K type strain sequencing project: providing services to taxonomists for standard genome sequencing and annotation.</title>
        <authorList>
            <consortium name="The Broad Institute Genomics Platform"/>
            <consortium name="The Broad Institute Genome Sequencing Center for Infectious Disease"/>
            <person name="Wu L."/>
            <person name="Ma J."/>
        </authorList>
    </citation>
    <scope>NUCLEOTIDE SEQUENCE [LARGE SCALE GENOMIC DNA]</scope>
    <source>
        <strain evidence="2">JCM 19125</strain>
    </source>
</reference>
<gene>
    <name evidence="1" type="ORF">GCM10025789_26220</name>
</gene>